<evidence type="ECO:0000313" key="1">
    <source>
        <dbReference type="EMBL" id="OAQ15382.1"/>
    </source>
</evidence>
<organism evidence="1 2">
    <name type="scientific">Bibersteinia trehalosi Y31</name>
    <dbReference type="NCBI Taxonomy" id="1261658"/>
    <lineage>
        <taxon>Bacteria</taxon>
        <taxon>Pseudomonadati</taxon>
        <taxon>Pseudomonadota</taxon>
        <taxon>Gammaproteobacteria</taxon>
        <taxon>Pasteurellales</taxon>
        <taxon>Pasteurellaceae</taxon>
        <taxon>Bibersteinia</taxon>
    </lineage>
</organism>
<accession>A0A179CZY0</accession>
<dbReference type="AlphaFoldDB" id="A0A179CZY0"/>
<evidence type="ECO:0000313" key="2">
    <source>
        <dbReference type="Proteomes" id="UP000078358"/>
    </source>
</evidence>
<dbReference type="PATRIC" id="fig|1261658.3.peg.454"/>
<comment type="caution">
    <text evidence="1">The sequence shown here is derived from an EMBL/GenBank/DDBJ whole genome shotgun (WGS) entry which is preliminary data.</text>
</comment>
<reference evidence="1 2" key="1">
    <citation type="submission" date="2014-01" db="EMBL/GenBank/DDBJ databases">
        <authorList>
            <person name="Zuccon D."/>
        </authorList>
    </citation>
    <scope>NUCLEOTIDE SEQUENCE [LARGE SCALE GENOMIC DNA]</scope>
    <source>
        <strain evidence="1 2">Y31</strain>
    </source>
</reference>
<name>A0A179CZY0_BIBTR</name>
<sequence length="101" mass="11222">MGMKNGLNRVVGVYKGVSEKEVKALFMRLGGVNKLPTSVENEKYTKLNGKKALRYTVTTPNGDKITLRNFSETSEVSSAKWTLDIPVSVGKKTKIVELKFQ</sequence>
<dbReference type="EMBL" id="JACI01000001">
    <property type="protein sequence ID" value="OAQ15382.1"/>
    <property type="molecule type" value="Genomic_DNA"/>
</dbReference>
<dbReference type="Proteomes" id="UP000078358">
    <property type="component" value="Unassembled WGS sequence"/>
</dbReference>
<protein>
    <submittedName>
        <fullName evidence="1">Hemagglutinin</fullName>
    </submittedName>
</protein>
<gene>
    <name evidence="1" type="ORF">F480_02250</name>
</gene>
<proteinExistence type="predicted"/>